<gene>
    <name evidence="2" type="primary">fwdA</name>
    <name evidence="2" type="ordered locus">MA_0833</name>
</gene>
<dbReference type="GO" id="GO:0016810">
    <property type="term" value="F:hydrolase activity, acting on carbon-nitrogen (but not peptide) bonds"/>
    <property type="evidence" value="ECO:0007669"/>
    <property type="project" value="InterPro"/>
</dbReference>
<dbReference type="InterPro" id="IPR050378">
    <property type="entry name" value="Metallo-dep_Hydrolases_sf"/>
</dbReference>
<dbReference type="PIRSF" id="PIRSF006453">
    <property type="entry name" value="FwdA"/>
    <property type="match status" value="1"/>
</dbReference>
<dbReference type="Pfam" id="PF07969">
    <property type="entry name" value="Amidohydro_3"/>
    <property type="match status" value="1"/>
</dbReference>
<keyword evidence="3" id="KW-1185">Reference proteome</keyword>
<protein>
    <submittedName>
        <fullName evidence="2">Formylmethanofuran dehydrogenase, subunit A</fullName>
    </submittedName>
</protein>
<reference evidence="2 3" key="1">
    <citation type="journal article" date="2002" name="Genome Res.">
        <title>The genome of Methanosarcina acetivorans reveals extensive metabolic and physiological diversity.</title>
        <authorList>
            <person name="Galagan J.E."/>
            <person name="Nusbaum C."/>
            <person name="Roy A."/>
            <person name="Endrizzi M.G."/>
            <person name="Macdonald P."/>
            <person name="FitzHugh W."/>
            <person name="Calvo S."/>
            <person name="Engels R."/>
            <person name="Smirnov S."/>
            <person name="Atnoor D."/>
            <person name="Brown A."/>
            <person name="Allen N."/>
            <person name="Naylor J."/>
            <person name="Stange-Thomann N."/>
            <person name="DeArellano K."/>
            <person name="Johnson R."/>
            <person name="Linton L."/>
            <person name="McEwan P."/>
            <person name="McKernan K."/>
            <person name="Talamas J."/>
            <person name="Tirrell A."/>
            <person name="Ye W."/>
            <person name="Zimmer A."/>
            <person name="Barber R.D."/>
            <person name="Cann I."/>
            <person name="Graham D.E."/>
            <person name="Grahame D.A."/>
            <person name="Guss A."/>
            <person name="Hedderich R."/>
            <person name="Ingram-Smith C."/>
            <person name="Kuettner C.H."/>
            <person name="Krzycki J.A."/>
            <person name="Leigh J.A."/>
            <person name="Li W."/>
            <person name="Liu J."/>
            <person name="Mukhopadhyay B."/>
            <person name="Reeve J.N."/>
            <person name="Smith K."/>
            <person name="Springer T.A."/>
            <person name="Umayam L.A."/>
            <person name="White O."/>
            <person name="White R.H."/>
            <person name="de Macario E.C."/>
            <person name="Ferry J.G."/>
            <person name="Jarrell K.F."/>
            <person name="Jing H."/>
            <person name="Macario A.J.L."/>
            <person name="Paulsen I."/>
            <person name="Pritchett M."/>
            <person name="Sowers K.R."/>
            <person name="Swanson R.V."/>
            <person name="Zinder S.H."/>
            <person name="Lander E."/>
            <person name="Metcalf W.W."/>
            <person name="Birren B."/>
        </authorList>
    </citation>
    <scope>NUCLEOTIDE SEQUENCE [LARGE SCALE GENOMIC DNA]</scope>
    <source>
        <strain evidence="3">ATCC 35395 / DSM 2834 / JCM 12185 / C2A</strain>
    </source>
</reference>
<dbReference type="NCBIfam" id="TIGR03121">
    <property type="entry name" value="one_C_dehyd_A"/>
    <property type="match status" value="1"/>
</dbReference>
<dbReference type="InterPro" id="IPR011059">
    <property type="entry name" value="Metal-dep_hydrolase_composite"/>
</dbReference>
<dbReference type="InterPro" id="IPR032466">
    <property type="entry name" value="Metal_Hydrolase"/>
</dbReference>
<dbReference type="InterPro" id="IPR012027">
    <property type="entry name" value="Formylmethanofuran_DH_asu"/>
</dbReference>
<dbReference type="AlphaFoldDB" id="Q8TSG3"/>
<evidence type="ECO:0000313" key="2">
    <source>
        <dbReference type="EMBL" id="AAM04272.1"/>
    </source>
</evidence>
<dbReference type="HOGENOM" id="CLU_035587_0_0_2"/>
<dbReference type="PhylomeDB" id="Q8TSG3"/>
<dbReference type="CDD" id="cd01304">
    <property type="entry name" value="FMDH_A"/>
    <property type="match status" value="1"/>
</dbReference>
<proteinExistence type="predicted"/>
<dbReference type="InParanoid" id="Q8TSG3"/>
<dbReference type="SUPFAM" id="SSF51338">
    <property type="entry name" value="Composite domain of metallo-dependent hydrolases"/>
    <property type="match status" value="2"/>
</dbReference>
<dbReference type="KEGG" id="mac:MA_0833"/>
<dbReference type="InterPro" id="IPR013108">
    <property type="entry name" value="Amidohydro_3"/>
</dbReference>
<dbReference type="Gene3D" id="2.30.40.10">
    <property type="entry name" value="Urease, subunit C, domain 1"/>
    <property type="match status" value="2"/>
</dbReference>
<sequence length="575" mass="63568">MHKMSEILIKNASVCDPAQGINCEPMDICIRDGKIVERVSGNAKVIDAVGKLTMAGGFDGHTHSAGKINVGRFINPNDARKNPVPGLSGQVARTEKTRAQVGYNTPNTYAIGYRYAKLGYTTICEAAIPLLAARHTHEEFKEIPILDKMGLSLFGSNWQVMEYIRDKEPEKLAAYIAWGLKASRGYGVKIVNPGGGEAWGWGRNVTGLYDPVPNFDVTPAEILIGLAEANERLRLPHSIHVHCNNLGKPGNYATTIETMKLFEKVKPSRDRQALHVTHVQFNAYAGTSWRDFETGAPMVADYVNGADHLTFDLGQVIFGPAVTMTADGPVEYANARMLHEKWSNQDIELEDASGVVPLFYSPKSFVNAVQWAIGLELALLVKDPWKIMFTTDSPNGGSFVNYPEAFTYLMSAKRRAEVISGFSKMALDRMVLPGIDRELDFYELAVMTRSTQSKMYSRPEKGNLKVGSDADIAIYDLLPGQVDPSTEYAKVKQAFSGAAYTLKGGEIVVKDGEIEATPKGKTYWVNAKVPKSIDAAMQKDIDRKFRKYYTVSKANYMVEDSYIQKPVEIDTEGVF</sequence>
<evidence type="ECO:0000313" key="3">
    <source>
        <dbReference type="Proteomes" id="UP000002487"/>
    </source>
</evidence>
<organism evidence="2 3">
    <name type="scientific">Methanosarcina acetivorans (strain ATCC 35395 / DSM 2834 / JCM 12185 / C2A)</name>
    <dbReference type="NCBI Taxonomy" id="188937"/>
    <lineage>
        <taxon>Archaea</taxon>
        <taxon>Methanobacteriati</taxon>
        <taxon>Methanobacteriota</taxon>
        <taxon>Stenosarchaea group</taxon>
        <taxon>Methanomicrobia</taxon>
        <taxon>Methanosarcinales</taxon>
        <taxon>Methanosarcinaceae</taxon>
        <taxon>Methanosarcina</taxon>
    </lineage>
</organism>
<dbReference type="FunFam" id="2.30.40.10:FF:000064">
    <property type="entry name" value="Formylmethanofuran dehydrogenase subunit A"/>
    <property type="match status" value="1"/>
</dbReference>
<dbReference type="PANTHER" id="PTHR11647">
    <property type="entry name" value="HYDRANTOINASE/DIHYDROPYRIMIDINASE FAMILY MEMBER"/>
    <property type="match status" value="1"/>
</dbReference>
<feature type="domain" description="Amidohydrolase 3" evidence="1">
    <location>
        <begin position="44"/>
        <end position="509"/>
    </location>
</feature>
<dbReference type="EnsemblBacteria" id="AAM04272">
    <property type="protein sequence ID" value="AAM04272"/>
    <property type="gene ID" value="MA_0833"/>
</dbReference>
<name>Q8TSG3_METAC</name>
<dbReference type="Proteomes" id="UP000002487">
    <property type="component" value="Chromosome"/>
</dbReference>
<dbReference type="STRING" id="188937.MA_0833"/>
<dbReference type="PANTHER" id="PTHR11647:SF1">
    <property type="entry name" value="COLLAPSIN RESPONSE MEDIATOR PROTEIN"/>
    <property type="match status" value="1"/>
</dbReference>
<evidence type="ECO:0000259" key="1">
    <source>
        <dbReference type="Pfam" id="PF07969"/>
    </source>
</evidence>
<dbReference type="EMBL" id="AE010299">
    <property type="protein sequence ID" value="AAM04272.1"/>
    <property type="molecule type" value="Genomic_DNA"/>
</dbReference>
<dbReference type="SUPFAM" id="SSF51556">
    <property type="entry name" value="Metallo-dependent hydrolases"/>
    <property type="match status" value="1"/>
</dbReference>
<accession>Q8TSG3</accession>